<keyword evidence="2" id="KW-1185">Reference proteome</keyword>
<reference evidence="1 2" key="1">
    <citation type="journal article" date="2010" name="Stand. Genomic Sci.">
        <title>Complete genome sequence of Ilyobacter polytropus type strain (CuHbu1).</title>
        <authorList>
            <person name="Sikorski J."/>
            <person name="Chertkov O."/>
            <person name="Lapidus A."/>
            <person name="Nolan M."/>
            <person name="Lucas S."/>
            <person name="Del Rio T.G."/>
            <person name="Tice H."/>
            <person name="Cheng J.F."/>
            <person name="Tapia R."/>
            <person name="Han C."/>
            <person name="Goodwin L."/>
            <person name="Pitluck S."/>
            <person name="Liolios K."/>
            <person name="Ivanova N."/>
            <person name="Mavromatis K."/>
            <person name="Mikhailova N."/>
            <person name="Pati A."/>
            <person name="Chen A."/>
            <person name="Palaniappan K."/>
            <person name="Land M."/>
            <person name="Hauser L."/>
            <person name="Chang Y.J."/>
            <person name="Jeffries C.D."/>
            <person name="Brambilla E."/>
            <person name="Yasawong M."/>
            <person name="Rohde M."/>
            <person name="Pukall R."/>
            <person name="Spring S."/>
            <person name="Goker M."/>
            <person name="Woyke T."/>
            <person name="Bristow J."/>
            <person name="Eisen J.A."/>
            <person name="Markowitz V."/>
            <person name="Hugenholtz P."/>
            <person name="Kyrpides N.C."/>
            <person name="Klenk H.P."/>
        </authorList>
    </citation>
    <scope>NUCLEOTIDE SEQUENCE [LARGE SCALE GENOMIC DNA]</scope>
    <source>
        <strain evidence="2">ATCC 51220 / DSM 2926 / LMG 16218 / CuHBu1</strain>
    </source>
</reference>
<sequence length="55" mass="6467">MRRIKIITEEKKEDMENKLEILLSDNEKEIVDIQFSVGDGKYHALIIYRKPCSEG</sequence>
<dbReference type="KEGG" id="ipo:Ilyop_1215"/>
<organism evidence="1 2">
    <name type="scientific">Ilyobacter polytropus (strain ATCC 51220 / DSM 2926 / LMG 16218 / CuHBu1)</name>
    <dbReference type="NCBI Taxonomy" id="572544"/>
    <lineage>
        <taxon>Bacteria</taxon>
        <taxon>Fusobacteriati</taxon>
        <taxon>Fusobacteriota</taxon>
        <taxon>Fusobacteriia</taxon>
        <taxon>Fusobacteriales</taxon>
        <taxon>Fusobacteriaceae</taxon>
        <taxon>Ilyobacter</taxon>
    </lineage>
</organism>
<proteinExistence type="predicted"/>
<dbReference type="AlphaFoldDB" id="E3H8L4"/>
<dbReference type="RefSeq" id="WP_013387663.1">
    <property type="nucleotide sequence ID" value="NC_014632.1"/>
</dbReference>
<protein>
    <submittedName>
        <fullName evidence="1">Uncharacterized protein</fullName>
    </submittedName>
</protein>
<evidence type="ECO:0000313" key="1">
    <source>
        <dbReference type="EMBL" id="ADO82996.1"/>
    </source>
</evidence>
<accession>E3H8L4</accession>
<dbReference type="HOGENOM" id="CLU_3026180_0_0_0"/>
<dbReference type="Proteomes" id="UP000006875">
    <property type="component" value="Chromosome"/>
</dbReference>
<dbReference type="STRING" id="572544.Ilyop_1215"/>
<evidence type="ECO:0000313" key="2">
    <source>
        <dbReference type="Proteomes" id="UP000006875"/>
    </source>
</evidence>
<dbReference type="EMBL" id="CP002281">
    <property type="protein sequence ID" value="ADO82996.1"/>
    <property type="molecule type" value="Genomic_DNA"/>
</dbReference>
<name>E3H8L4_ILYPC</name>
<gene>
    <name evidence="1" type="ordered locus">Ilyop_1215</name>
</gene>